<reference evidence="2" key="1">
    <citation type="submission" date="2021-02" db="EMBL/GenBank/DDBJ databases">
        <authorList>
            <person name="Nowell W R."/>
        </authorList>
    </citation>
    <scope>NUCLEOTIDE SEQUENCE</scope>
</reference>
<feature type="non-terminal residue" evidence="2">
    <location>
        <position position="81"/>
    </location>
</feature>
<dbReference type="AlphaFoldDB" id="A0A821K315"/>
<sequence>LKRQQATTSLQSSLSIRNISSLDFIDNHAVNDDNDAILSDLMTIKNSHKTVNNNDHDINRTSFNESERTDSGIGRDSGSSW</sequence>
<evidence type="ECO:0000313" key="3">
    <source>
        <dbReference type="Proteomes" id="UP000663866"/>
    </source>
</evidence>
<protein>
    <submittedName>
        <fullName evidence="2">Uncharacterized protein</fullName>
    </submittedName>
</protein>
<evidence type="ECO:0000313" key="2">
    <source>
        <dbReference type="EMBL" id="CAF4724414.1"/>
    </source>
</evidence>
<evidence type="ECO:0000256" key="1">
    <source>
        <dbReference type="SAM" id="MobiDB-lite"/>
    </source>
</evidence>
<organism evidence="2 3">
    <name type="scientific">Rotaria magnacalcarata</name>
    <dbReference type="NCBI Taxonomy" id="392030"/>
    <lineage>
        <taxon>Eukaryota</taxon>
        <taxon>Metazoa</taxon>
        <taxon>Spiralia</taxon>
        <taxon>Gnathifera</taxon>
        <taxon>Rotifera</taxon>
        <taxon>Eurotatoria</taxon>
        <taxon>Bdelloidea</taxon>
        <taxon>Philodinida</taxon>
        <taxon>Philodinidae</taxon>
        <taxon>Rotaria</taxon>
    </lineage>
</organism>
<keyword evidence="3" id="KW-1185">Reference proteome</keyword>
<comment type="caution">
    <text evidence="2">The sequence shown here is derived from an EMBL/GenBank/DDBJ whole genome shotgun (WGS) entry which is preliminary data.</text>
</comment>
<proteinExistence type="predicted"/>
<dbReference type="Proteomes" id="UP000663866">
    <property type="component" value="Unassembled WGS sequence"/>
</dbReference>
<gene>
    <name evidence="2" type="ORF">OVN521_LOCUS49199</name>
</gene>
<name>A0A821K315_9BILA</name>
<feature type="non-terminal residue" evidence="2">
    <location>
        <position position="1"/>
    </location>
</feature>
<dbReference type="EMBL" id="CAJOBG010106649">
    <property type="protein sequence ID" value="CAF4724414.1"/>
    <property type="molecule type" value="Genomic_DNA"/>
</dbReference>
<feature type="compositionally biased region" description="Basic and acidic residues" evidence="1">
    <location>
        <begin position="54"/>
        <end position="70"/>
    </location>
</feature>
<feature type="region of interest" description="Disordered" evidence="1">
    <location>
        <begin position="49"/>
        <end position="81"/>
    </location>
</feature>
<accession>A0A821K315</accession>